<dbReference type="EMBL" id="WLYK01000001">
    <property type="protein sequence ID" value="MTD13364.1"/>
    <property type="molecule type" value="Genomic_DNA"/>
</dbReference>
<evidence type="ECO:0000313" key="2">
    <source>
        <dbReference type="EMBL" id="MTD13364.1"/>
    </source>
</evidence>
<dbReference type="InterPro" id="IPR006311">
    <property type="entry name" value="TAT_signal"/>
</dbReference>
<accession>A0A7K1FKH7</accession>
<dbReference type="RefSeq" id="WP_154767234.1">
    <property type="nucleotide sequence ID" value="NZ_WLYK01000001.1"/>
</dbReference>
<dbReference type="Proteomes" id="UP000460221">
    <property type="component" value="Unassembled WGS sequence"/>
</dbReference>
<feature type="signal peptide" evidence="1">
    <location>
        <begin position="1"/>
        <end position="34"/>
    </location>
</feature>
<dbReference type="InterPro" id="IPR050490">
    <property type="entry name" value="Bact_solute-bd_prot1"/>
</dbReference>
<evidence type="ECO:0000313" key="3">
    <source>
        <dbReference type="Proteomes" id="UP000460221"/>
    </source>
</evidence>
<keyword evidence="1" id="KW-0732">Signal</keyword>
<dbReference type="Gene3D" id="3.40.190.10">
    <property type="entry name" value="Periplasmic binding protein-like II"/>
    <property type="match status" value="1"/>
</dbReference>
<name>A0A7K1FKH7_9ACTN</name>
<evidence type="ECO:0000256" key="1">
    <source>
        <dbReference type="SAM" id="SignalP"/>
    </source>
</evidence>
<dbReference type="PANTHER" id="PTHR43649:SF12">
    <property type="entry name" value="DIACETYLCHITOBIOSE BINDING PROTEIN DASA"/>
    <property type="match status" value="1"/>
</dbReference>
<dbReference type="PROSITE" id="PS51318">
    <property type="entry name" value="TAT"/>
    <property type="match status" value="1"/>
</dbReference>
<dbReference type="PANTHER" id="PTHR43649">
    <property type="entry name" value="ARABINOSE-BINDING PROTEIN-RELATED"/>
    <property type="match status" value="1"/>
</dbReference>
<dbReference type="AlphaFoldDB" id="A0A7K1FKH7"/>
<organism evidence="2 3">
    <name type="scientific">Nakamurella alba</name>
    <dbReference type="NCBI Taxonomy" id="2665158"/>
    <lineage>
        <taxon>Bacteria</taxon>
        <taxon>Bacillati</taxon>
        <taxon>Actinomycetota</taxon>
        <taxon>Actinomycetes</taxon>
        <taxon>Nakamurellales</taxon>
        <taxon>Nakamurellaceae</taxon>
        <taxon>Nakamurella</taxon>
    </lineage>
</organism>
<feature type="chain" id="PRO_5029901629" evidence="1">
    <location>
        <begin position="35"/>
        <end position="441"/>
    </location>
</feature>
<dbReference type="SUPFAM" id="SSF53850">
    <property type="entry name" value="Periplasmic binding protein-like II"/>
    <property type="match status" value="1"/>
</dbReference>
<dbReference type="Pfam" id="PF01547">
    <property type="entry name" value="SBP_bac_1"/>
    <property type="match status" value="1"/>
</dbReference>
<protein>
    <submittedName>
        <fullName evidence="2">Extracellular solute-binding protein</fullName>
    </submittedName>
</protein>
<gene>
    <name evidence="2" type="ORF">GIS00_05310</name>
</gene>
<sequence>MKPNPLFQRPISRRTLLRAGGTLAAAGLAAPLLAACGSDDSGGGSGTATSGGGGGGGGTIKLGIVQAWVEPIQPTIDAFTKESGVKVEIVPLSGSSGVELIQQFTPGFVSGKPAVDVMVISDEATPGFVKAGWLEPLDDIGNAEYWSDFPTFVKDYADTWSSQDGKIYRLPTSFTICLYVVRQDVLTELKADVPASWDDLKALGEKAKSKNMFAFGDALSKPALASVDAAWLSLQGGGQVFDFDAGTKAAFEFANDMLTTGYMPKDGLAWTYDQSNAAYTGDSLLSMRQWDYFLSVSAGTTPWYSPDKVVVVPPPAGTGGQAATYGGGWGLAVPAAGENKDNAKAFVAYMTGKDQAVALASAKNSQFSVIRNTTLDALPDRPQYIALADYNKANVVKPRPFHPKINEAQGILDDMYTGYLSGQLSIDEAMSNGASQIKALG</sequence>
<dbReference type="InterPro" id="IPR006059">
    <property type="entry name" value="SBP"/>
</dbReference>
<proteinExistence type="predicted"/>
<comment type="caution">
    <text evidence="2">The sequence shown here is derived from an EMBL/GenBank/DDBJ whole genome shotgun (WGS) entry which is preliminary data.</text>
</comment>
<keyword evidence="3" id="KW-1185">Reference proteome</keyword>
<reference evidence="2 3" key="1">
    <citation type="submission" date="2019-11" db="EMBL/GenBank/DDBJ databases">
        <authorList>
            <person name="Jiang L.-Q."/>
        </authorList>
    </citation>
    <scope>NUCLEOTIDE SEQUENCE [LARGE SCALE GENOMIC DNA]</scope>
    <source>
        <strain evidence="2 3">YIM 132087</strain>
    </source>
</reference>